<dbReference type="EMBL" id="BNJG01000001">
    <property type="protein sequence ID" value="GHO54179.1"/>
    <property type="molecule type" value="Genomic_DNA"/>
</dbReference>
<accession>A0ABQ3UN95</accession>
<dbReference type="SUPFAM" id="SSF48295">
    <property type="entry name" value="TrpR-like"/>
    <property type="match status" value="1"/>
</dbReference>
<evidence type="ECO:0008006" key="3">
    <source>
        <dbReference type="Google" id="ProtNLM"/>
    </source>
</evidence>
<reference evidence="1 2" key="1">
    <citation type="journal article" date="2021" name="Int. J. Syst. Evol. Microbiol.">
        <title>Reticulibacter mediterranei gen. nov., sp. nov., within the new family Reticulibacteraceae fam. nov., and Ktedonospora formicarum gen. nov., sp. nov., Ktedonobacter robiniae sp. nov., Dictyobacter formicarum sp. nov. and Dictyobacter arantiisoli sp. nov., belonging to the class Ktedonobacteria.</title>
        <authorList>
            <person name="Yabe S."/>
            <person name="Zheng Y."/>
            <person name="Wang C.M."/>
            <person name="Sakai Y."/>
            <person name="Abe K."/>
            <person name="Yokota A."/>
            <person name="Donadio S."/>
            <person name="Cavaletti L."/>
            <person name="Monciardini P."/>
        </authorList>
    </citation>
    <scope>NUCLEOTIDE SEQUENCE [LARGE SCALE GENOMIC DNA]</scope>
    <source>
        <strain evidence="1 2">SOSP1-30</strain>
    </source>
</reference>
<sequence length="84" mass="9807">MTGKRKQYDPEFKLKVVMESFQRETTLEEVCRLVLLPMSRNQVVQFALVLHVISFHCLVGKEQQADMVNVWKGRVIGEGHRLYS</sequence>
<dbReference type="Proteomes" id="UP000654345">
    <property type="component" value="Unassembled WGS sequence"/>
</dbReference>
<keyword evidence="2" id="KW-1185">Reference proteome</keyword>
<protein>
    <recommendedName>
        <fullName evidence="3">Transposase</fullName>
    </recommendedName>
</protein>
<evidence type="ECO:0000313" key="2">
    <source>
        <dbReference type="Proteomes" id="UP000654345"/>
    </source>
</evidence>
<evidence type="ECO:0000313" key="1">
    <source>
        <dbReference type="EMBL" id="GHO54179.1"/>
    </source>
</evidence>
<gene>
    <name evidence="1" type="ORF">KSB_26540</name>
</gene>
<organism evidence="1 2">
    <name type="scientific">Ktedonobacter robiniae</name>
    <dbReference type="NCBI Taxonomy" id="2778365"/>
    <lineage>
        <taxon>Bacteria</taxon>
        <taxon>Bacillati</taxon>
        <taxon>Chloroflexota</taxon>
        <taxon>Ktedonobacteria</taxon>
        <taxon>Ktedonobacterales</taxon>
        <taxon>Ktedonobacteraceae</taxon>
        <taxon>Ktedonobacter</taxon>
    </lineage>
</organism>
<dbReference type="InterPro" id="IPR010921">
    <property type="entry name" value="Trp_repressor/repl_initiator"/>
</dbReference>
<name>A0ABQ3UN95_9CHLR</name>
<comment type="caution">
    <text evidence="1">The sequence shown here is derived from an EMBL/GenBank/DDBJ whole genome shotgun (WGS) entry which is preliminary data.</text>
</comment>
<proteinExistence type="predicted"/>